<dbReference type="Pfam" id="PF00534">
    <property type="entry name" value="Glycos_transf_1"/>
    <property type="match status" value="1"/>
</dbReference>
<keyword evidence="2" id="KW-0808">Transferase</keyword>
<protein>
    <recommendedName>
        <fullName evidence="3">Glycosyl transferase family 1 domain-containing protein</fullName>
    </recommendedName>
</protein>
<evidence type="ECO:0000256" key="1">
    <source>
        <dbReference type="ARBA" id="ARBA00022676"/>
    </source>
</evidence>
<gene>
    <name evidence="4" type="ORF">PACILC2_19530</name>
</gene>
<name>A0ABQ4N5E8_9BACL</name>
<dbReference type="Gene3D" id="3.40.50.2000">
    <property type="entry name" value="Glycogen Phosphorylase B"/>
    <property type="match status" value="2"/>
</dbReference>
<dbReference type="PANTHER" id="PTHR12526">
    <property type="entry name" value="GLYCOSYLTRANSFERASE"/>
    <property type="match status" value="1"/>
</dbReference>
<organism evidence="4 5">
    <name type="scientific">Paenibacillus cisolokensis</name>
    <dbReference type="NCBI Taxonomy" id="1658519"/>
    <lineage>
        <taxon>Bacteria</taxon>
        <taxon>Bacillati</taxon>
        <taxon>Bacillota</taxon>
        <taxon>Bacilli</taxon>
        <taxon>Bacillales</taxon>
        <taxon>Paenibacillaceae</taxon>
        <taxon>Paenibacillus</taxon>
    </lineage>
</organism>
<dbReference type="SUPFAM" id="SSF53756">
    <property type="entry name" value="UDP-Glycosyltransferase/glycogen phosphorylase"/>
    <property type="match status" value="1"/>
</dbReference>
<keyword evidence="5" id="KW-1185">Reference proteome</keyword>
<evidence type="ECO:0000313" key="4">
    <source>
        <dbReference type="EMBL" id="GIQ63385.1"/>
    </source>
</evidence>
<dbReference type="InterPro" id="IPR001296">
    <property type="entry name" value="Glyco_trans_1"/>
</dbReference>
<dbReference type="RefSeq" id="WP_213528573.1">
    <property type="nucleotide sequence ID" value="NZ_BOVJ01000061.1"/>
</dbReference>
<dbReference type="EMBL" id="BOVJ01000061">
    <property type="protein sequence ID" value="GIQ63385.1"/>
    <property type="molecule type" value="Genomic_DNA"/>
</dbReference>
<dbReference type="CDD" id="cd03801">
    <property type="entry name" value="GT4_PimA-like"/>
    <property type="match status" value="1"/>
</dbReference>
<accession>A0ABQ4N5E8</accession>
<dbReference type="Proteomes" id="UP000680304">
    <property type="component" value="Unassembled WGS sequence"/>
</dbReference>
<evidence type="ECO:0000259" key="3">
    <source>
        <dbReference type="Pfam" id="PF00534"/>
    </source>
</evidence>
<sequence length="396" mass="46165">MKVILSSNIHHYNYTAKSLDRMGLLDKYITGSQFPRPRKFFRFFPGSYRKYLEHQVDSGLNPNKVESMWMLELAYKMALRMFGRNKEFIVNLHNAIFDYKASRKLDRCDCFHFVSSIGYRSAKKSKRGGAKIIVDDRAQHPVYLETILEEEFRLLDLKGDYRVPRRDALLKEYEIGDYFIVPSGFSKRTFVQYGIDEKRVYVVPYGFNRGSFYPMPKKDDVFRVIFVGQITPRKGFVYLLDAFKRLPVHNTELVMIGKVDPLVKHLMENLPVNVVHYEYVPNYELVEYYANSSVFVLPSISDAFSLVVLEAMGTGLPVIVSENVGAADVVEEGKDGFVVPIRNAAAIRDKLQLLYDDRSLRERMSRNSLAKAKAYTWDRYMNELQQVYRHIQEQIR</sequence>
<proteinExistence type="predicted"/>
<keyword evidence="1" id="KW-0328">Glycosyltransferase</keyword>
<dbReference type="PANTHER" id="PTHR12526:SF510">
    <property type="entry name" value="D-INOSITOL 3-PHOSPHATE GLYCOSYLTRANSFERASE"/>
    <property type="match status" value="1"/>
</dbReference>
<feature type="domain" description="Glycosyl transferase family 1" evidence="3">
    <location>
        <begin position="217"/>
        <end position="368"/>
    </location>
</feature>
<evidence type="ECO:0000256" key="2">
    <source>
        <dbReference type="ARBA" id="ARBA00022679"/>
    </source>
</evidence>
<evidence type="ECO:0000313" key="5">
    <source>
        <dbReference type="Proteomes" id="UP000680304"/>
    </source>
</evidence>
<reference evidence="4 5" key="1">
    <citation type="submission" date="2021-04" db="EMBL/GenBank/DDBJ databases">
        <title>Draft genome sequence of Paenibacillus cisolokensis, LC2-13A.</title>
        <authorList>
            <person name="Uke A."/>
            <person name="Chhe C."/>
            <person name="Baramee S."/>
            <person name="Kosugi A."/>
        </authorList>
    </citation>
    <scope>NUCLEOTIDE SEQUENCE [LARGE SCALE GENOMIC DNA]</scope>
    <source>
        <strain evidence="4 5">LC2-13A</strain>
    </source>
</reference>
<comment type="caution">
    <text evidence="4">The sequence shown here is derived from an EMBL/GenBank/DDBJ whole genome shotgun (WGS) entry which is preliminary data.</text>
</comment>